<gene>
    <name evidence="1" type="ORF">EVOR1521_LOCUS28925</name>
</gene>
<protein>
    <recommendedName>
        <fullName evidence="3">DUF962 domain-containing protein</fullName>
    </recommendedName>
</protein>
<reference evidence="1" key="1">
    <citation type="submission" date="2023-08" db="EMBL/GenBank/DDBJ databases">
        <authorList>
            <person name="Chen Y."/>
            <person name="Shah S."/>
            <person name="Dougan E. K."/>
            <person name="Thang M."/>
            <person name="Chan C."/>
        </authorList>
    </citation>
    <scope>NUCLEOTIDE SEQUENCE</scope>
</reference>
<comment type="caution">
    <text evidence="1">The sequence shown here is derived from an EMBL/GenBank/DDBJ whole genome shotgun (WGS) entry which is preliminary data.</text>
</comment>
<name>A0AA36JJ20_9DINO</name>
<dbReference type="Pfam" id="PF06127">
    <property type="entry name" value="Mpo1-like"/>
    <property type="match status" value="1"/>
</dbReference>
<sequence length="121" mass="13854">MRTEYPLPEGIASFREFWPYYCREHTDKNNRSLHLAGSLTGLGVFLHTLLSGADKRRLLACPLIGYGCAWIGHFFIERNKPASFKYPLYSFRGDWLMVLMMLLGRMDSEVALAHQKLGSTP</sequence>
<dbReference type="EMBL" id="CAUJNA010003660">
    <property type="protein sequence ID" value="CAJ1407148.1"/>
    <property type="molecule type" value="Genomic_DNA"/>
</dbReference>
<evidence type="ECO:0000313" key="1">
    <source>
        <dbReference type="EMBL" id="CAJ1407148.1"/>
    </source>
</evidence>
<keyword evidence="2" id="KW-1185">Reference proteome</keyword>
<dbReference type="PANTHER" id="PTHR34205:SF2">
    <property type="entry name" value="DUF962 DOMAIN-CONTAINING PROTEIN"/>
    <property type="match status" value="1"/>
</dbReference>
<evidence type="ECO:0008006" key="3">
    <source>
        <dbReference type="Google" id="ProtNLM"/>
    </source>
</evidence>
<proteinExistence type="predicted"/>
<organism evidence="1 2">
    <name type="scientific">Effrenium voratum</name>
    <dbReference type="NCBI Taxonomy" id="2562239"/>
    <lineage>
        <taxon>Eukaryota</taxon>
        <taxon>Sar</taxon>
        <taxon>Alveolata</taxon>
        <taxon>Dinophyceae</taxon>
        <taxon>Suessiales</taxon>
        <taxon>Symbiodiniaceae</taxon>
        <taxon>Effrenium</taxon>
    </lineage>
</organism>
<evidence type="ECO:0000313" key="2">
    <source>
        <dbReference type="Proteomes" id="UP001178507"/>
    </source>
</evidence>
<dbReference type="Proteomes" id="UP001178507">
    <property type="component" value="Unassembled WGS sequence"/>
</dbReference>
<dbReference type="InterPro" id="IPR009305">
    <property type="entry name" value="Mpo1-like"/>
</dbReference>
<accession>A0AA36JJ20</accession>
<dbReference type="PANTHER" id="PTHR34205">
    <property type="entry name" value="TRANSMEMBRANE PROTEIN"/>
    <property type="match status" value="1"/>
</dbReference>
<dbReference type="AlphaFoldDB" id="A0AA36JJ20"/>